<reference evidence="2 3" key="1">
    <citation type="submission" date="2019-03" db="EMBL/GenBank/DDBJ databases">
        <title>Single cell metagenomics reveals metabolic interactions within the superorganism composed of flagellate Streblomastix strix and complex community of Bacteroidetes bacteria on its surface.</title>
        <authorList>
            <person name="Treitli S.C."/>
            <person name="Kolisko M."/>
            <person name="Husnik F."/>
            <person name="Keeling P."/>
            <person name="Hampl V."/>
        </authorList>
    </citation>
    <scope>NUCLEOTIDE SEQUENCE [LARGE SCALE GENOMIC DNA]</scope>
    <source>
        <strain evidence="2">ST1C</strain>
    </source>
</reference>
<protein>
    <submittedName>
        <fullName evidence="2">Uncharacterized protein</fullName>
    </submittedName>
</protein>
<dbReference type="EMBL" id="SNRW01000287">
    <property type="protein sequence ID" value="KAA6402097.1"/>
    <property type="molecule type" value="Genomic_DNA"/>
</dbReference>
<evidence type="ECO:0000256" key="1">
    <source>
        <dbReference type="SAM" id="MobiDB-lite"/>
    </source>
</evidence>
<proteinExistence type="predicted"/>
<evidence type="ECO:0000313" key="2">
    <source>
        <dbReference type="EMBL" id="KAA6402097.1"/>
    </source>
</evidence>
<sequence>MQMYLPLTQAQPAFMRVSQSLILSKKIITPPSQQHSWLDESVDGLKKVKQQNAAPHLQRQQSQIQPINSRINISSCALAQSAPGLGLPQKAPQMSIPMMDAYQSCHTLRDVEIICFLEEMTYWNTAELDAALKEDNMIDQEMKYINDIIHLNLQINKTLIVLSHPKASPKGSPKFSQPKKLQIQQSAAQLQQVSNPQSSSVRSRSTSLTQSSSQQIDSSTWRSDQIQSKSNPLNSNVQRPKTQMKKQTSKQSIESNPHLQTQSPPTQQIARLSSQSKQRIGSFQGNPIQNPISMTKLKDGNKNKV</sequence>
<comment type="caution">
    <text evidence="2">The sequence shown here is derived from an EMBL/GenBank/DDBJ whole genome shotgun (WGS) entry which is preliminary data.</text>
</comment>
<feature type="compositionally biased region" description="Basic and acidic residues" evidence="1">
    <location>
        <begin position="296"/>
        <end position="305"/>
    </location>
</feature>
<dbReference type="AlphaFoldDB" id="A0A5J4X446"/>
<feature type="compositionally biased region" description="Polar residues" evidence="1">
    <location>
        <begin position="224"/>
        <end position="240"/>
    </location>
</feature>
<feature type="compositionally biased region" description="Polar residues" evidence="1">
    <location>
        <begin position="253"/>
        <end position="293"/>
    </location>
</feature>
<organism evidence="2 3">
    <name type="scientific">Streblomastix strix</name>
    <dbReference type="NCBI Taxonomy" id="222440"/>
    <lineage>
        <taxon>Eukaryota</taxon>
        <taxon>Metamonada</taxon>
        <taxon>Preaxostyla</taxon>
        <taxon>Oxymonadida</taxon>
        <taxon>Streblomastigidae</taxon>
        <taxon>Streblomastix</taxon>
    </lineage>
</organism>
<accession>A0A5J4X446</accession>
<feature type="compositionally biased region" description="Low complexity" evidence="1">
    <location>
        <begin position="181"/>
        <end position="223"/>
    </location>
</feature>
<gene>
    <name evidence="2" type="ORF">EZS28_002383</name>
</gene>
<dbReference type="Proteomes" id="UP000324800">
    <property type="component" value="Unassembled WGS sequence"/>
</dbReference>
<feature type="region of interest" description="Disordered" evidence="1">
    <location>
        <begin position="166"/>
        <end position="305"/>
    </location>
</feature>
<evidence type="ECO:0000313" key="3">
    <source>
        <dbReference type="Proteomes" id="UP000324800"/>
    </source>
</evidence>
<name>A0A5J4X446_9EUKA</name>